<dbReference type="InterPro" id="IPR056413">
    <property type="entry name" value="TPR_CcmH_CycH"/>
</dbReference>
<keyword evidence="5" id="KW-0812">Transmembrane</keyword>
<accession>A0A330KZI0</accession>
<dbReference type="RefSeq" id="WP_121987551.1">
    <property type="nucleotide sequence ID" value="NZ_OUNR01000001.1"/>
</dbReference>
<dbReference type="Gene3D" id="1.25.40.10">
    <property type="entry name" value="Tetratricopeptide repeat domain"/>
    <property type="match status" value="1"/>
</dbReference>
<evidence type="ECO:0000259" key="6">
    <source>
        <dbReference type="Pfam" id="PF23892"/>
    </source>
</evidence>
<dbReference type="InterPro" id="IPR011990">
    <property type="entry name" value="TPR-like_helical_dom_sf"/>
</dbReference>
<dbReference type="PANTHER" id="PTHR47870">
    <property type="entry name" value="CYTOCHROME C-TYPE BIOGENESIS PROTEIN CCMH"/>
    <property type="match status" value="1"/>
</dbReference>
<evidence type="ECO:0000256" key="3">
    <source>
        <dbReference type="ARBA" id="ARBA00022748"/>
    </source>
</evidence>
<evidence type="ECO:0000313" key="9">
    <source>
        <dbReference type="Proteomes" id="UP000248168"/>
    </source>
</evidence>
<protein>
    <submittedName>
        <fullName evidence="8">Cytochrome c-type biogenesis protein CcmI</fullName>
    </submittedName>
</protein>
<dbReference type="GO" id="GO:0017004">
    <property type="term" value="P:cytochrome complex assembly"/>
    <property type="evidence" value="ECO:0007669"/>
    <property type="project" value="UniProtKB-KW"/>
</dbReference>
<evidence type="ECO:0000256" key="5">
    <source>
        <dbReference type="SAM" id="Phobius"/>
    </source>
</evidence>
<keyword evidence="2" id="KW-0677">Repeat</keyword>
<organism evidence="8 9">
    <name type="scientific">Nitrospira lenta</name>
    <dbReference type="NCBI Taxonomy" id="1436998"/>
    <lineage>
        <taxon>Bacteria</taxon>
        <taxon>Pseudomonadati</taxon>
        <taxon>Nitrospirota</taxon>
        <taxon>Nitrospiria</taxon>
        <taxon>Nitrospirales</taxon>
        <taxon>Nitrospiraceae</taxon>
        <taxon>Nitrospira</taxon>
    </lineage>
</organism>
<gene>
    <name evidence="8" type="ORF">NITLEN_10017</name>
</gene>
<dbReference type="InterPro" id="IPR056412">
    <property type="entry name" value="Ig_CycH"/>
</dbReference>
<dbReference type="NCBIfam" id="TIGR03142">
    <property type="entry name" value="cytochro_ccmI"/>
    <property type="match status" value="1"/>
</dbReference>
<dbReference type="OrthoDB" id="9776053at2"/>
<dbReference type="PROSITE" id="PS50005">
    <property type="entry name" value="TPR"/>
    <property type="match status" value="1"/>
</dbReference>
<dbReference type="PANTHER" id="PTHR47870:SF1">
    <property type="entry name" value="CYTOCHROME C-TYPE BIOGENESIS PROTEIN CCMH"/>
    <property type="match status" value="1"/>
</dbReference>
<keyword evidence="9" id="KW-1185">Reference proteome</keyword>
<feature type="repeat" description="TPR" evidence="4">
    <location>
        <begin position="167"/>
        <end position="200"/>
    </location>
</feature>
<dbReference type="InterPro" id="IPR019734">
    <property type="entry name" value="TPR_rpt"/>
</dbReference>
<feature type="transmembrane region" description="Helical" evidence="5">
    <location>
        <begin position="6"/>
        <end position="25"/>
    </location>
</feature>
<dbReference type="GO" id="GO:0030313">
    <property type="term" value="C:cell envelope"/>
    <property type="evidence" value="ECO:0007669"/>
    <property type="project" value="UniProtKB-SubCell"/>
</dbReference>
<dbReference type="SMART" id="SM00028">
    <property type="entry name" value="TPR"/>
    <property type="match status" value="2"/>
</dbReference>
<dbReference type="InterPro" id="IPR051263">
    <property type="entry name" value="C-type_cytochrome_biogenesis"/>
</dbReference>
<dbReference type="EMBL" id="OUNR01000001">
    <property type="protein sequence ID" value="SPP62931.1"/>
    <property type="molecule type" value="Genomic_DNA"/>
</dbReference>
<keyword evidence="5" id="KW-1133">Transmembrane helix</keyword>
<evidence type="ECO:0000256" key="4">
    <source>
        <dbReference type="PROSITE-ProRule" id="PRU00339"/>
    </source>
</evidence>
<keyword evidence="4" id="KW-0802">TPR repeat</keyword>
<evidence type="ECO:0000313" key="8">
    <source>
        <dbReference type="EMBL" id="SPP62931.1"/>
    </source>
</evidence>
<name>A0A330KZI0_9BACT</name>
<proteinExistence type="predicted"/>
<evidence type="ECO:0000256" key="1">
    <source>
        <dbReference type="ARBA" id="ARBA00004196"/>
    </source>
</evidence>
<evidence type="ECO:0000259" key="7">
    <source>
        <dbReference type="Pfam" id="PF23914"/>
    </source>
</evidence>
<evidence type="ECO:0000256" key="2">
    <source>
        <dbReference type="ARBA" id="ARBA00022737"/>
    </source>
</evidence>
<comment type="subcellular location">
    <subcellularLocation>
        <location evidence="1">Cell envelope</location>
    </subcellularLocation>
</comment>
<dbReference type="Pfam" id="PF23914">
    <property type="entry name" value="TPR_CcmH_CycH"/>
    <property type="match status" value="1"/>
</dbReference>
<dbReference type="SUPFAM" id="SSF48452">
    <property type="entry name" value="TPR-like"/>
    <property type="match status" value="1"/>
</dbReference>
<sequence length="428" mass="45962">MIVTFWLVVSGLMLAILGPLLWPLLRRPVAMDAGEQEKRLSVYRQQFVELEQDHRNGVLTDEQYQIARRELDRRVLEETGRAEIPASASGPQLSSKAVAVVLALVIPTVSVVLYAKLGSPQAIIHSGLTASGASGQESGERAPFTLSEMEALTERLKNKLEQNPTDGVGWSLLARAYVELGRHQEAVPIYETAMRLIPNDAQMLADYADALGVLNGRKLDGRPEALIQQALKADPKNIKALMLAGTVAYNHKEFGRAASYWEEARTNLPPGTDPDAIQEIVAGIAEARELAGGRQAAQVSTPPAPANPANQAGPAVTISGQVTIAPGLAEKGSPTDTLFVFAREVNGPPMPVSIVRATRKDLPFTFRLDDSTSPMPSRKLSDVGPVVIVARLSKSGEAMPKSGDLQGMSEPLQSGTHTVAIVIDREIP</sequence>
<reference evidence="9" key="1">
    <citation type="submission" date="2018-04" db="EMBL/GenBank/DDBJ databases">
        <authorList>
            <person name="Lucker S."/>
            <person name="Sakoula D."/>
        </authorList>
    </citation>
    <scope>NUCLEOTIDE SEQUENCE [LARGE SCALE GENOMIC DNA]</scope>
</reference>
<dbReference type="InterPro" id="IPR017560">
    <property type="entry name" value="Cyt_c_biogenesis_CcmI"/>
</dbReference>
<keyword evidence="5" id="KW-0472">Membrane</keyword>
<dbReference type="Proteomes" id="UP000248168">
    <property type="component" value="Unassembled WGS sequence"/>
</dbReference>
<dbReference type="AlphaFoldDB" id="A0A330KZI0"/>
<dbReference type="InParanoid" id="A0A330KZI0"/>
<feature type="domain" description="Cytochrome c-type biogenesis protein H TPR" evidence="7">
    <location>
        <begin position="140"/>
        <end position="271"/>
    </location>
</feature>
<feature type="domain" description="Cytochrome c-type biogenesis protein H Ig-like" evidence="6">
    <location>
        <begin position="318"/>
        <end position="424"/>
    </location>
</feature>
<keyword evidence="3" id="KW-0201">Cytochrome c-type biogenesis</keyword>
<dbReference type="Pfam" id="PF23892">
    <property type="entry name" value="Ig_CycH"/>
    <property type="match status" value="1"/>
</dbReference>